<accession>T1HTC0</accession>
<organism evidence="2 3">
    <name type="scientific">Rhodnius prolixus</name>
    <name type="common">Triatomid bug</name>
    <dbReference type="NCBI Taxonomy" id="13249"/>
    <lineage>
        <taxon>Eukaryota</taxon>
        <taxon>Metazoa</taxon>
        <taxon>Ecdysozoa</taxon>
        <taxon>Arthropoda</taxon>
        <taxon>Hexapoda</taxon>
        <taxon>Insecta</taxon>
        <taxon>Pterygota</taxon>
        <taxon>Neoptera</taxon>
        <taxon>Paraneoptera</taxon>
        <taxon>Hemiptera</taxon>
        <taxon>Heteroptera</taxon>
        <taxon>Panheteroptera</taxon>
        <taxon>Cimicomorpha</taxon>
        <taxon>Reduviidae</taxon>
        <taxon>Triatominae</taxon>
        <taxon>Rhodnius</taxon>
    </lineage>
</organism>
<dbReference type="HOGENOM" id="CLU_1673668_0_0_1"/>
<dbReference type="EnsemblMetazoa" id="RPRC007290-RA">
    <property type="protein sequence ID" value="RPRC007290-PA"/>
    <property type="gene ID" value="RPRC007290"/>
</dbReference>
<dbReference type="STRING" id="13249.T1HTC0"/>
<protein>
    <submittedName>
        <fullName evidence="2">NUC194 domain-containing protein</fullName>
    </submittedName>
</protein>
<dbReference type="Pfam" id="PF08163">
    <property type="entry name" value="DNAPKcs_CC3"/>
    <property type="match status" value="1"/>
</dbReference>
<proteinExistence type="predicted"/>
<sequence>MTDNRDSTMEKCYPSFIRTEHEKDTETNSTSTIVSQECKLYDFVGHHTTPKDKRVYIGCNLEIDHLNKHECMGTICALITRIGRTNAQADKMPMWMKSFNNSLRNPKLHPNASAFIIKVVYNTREIFHCFAMHWMGPILYAVNSGVCGTGVNQFYCQI</sequence>
<dbReference type="GO" id="GO:0005634">
    <property type="term" value="C:nucleus"/>
    <property type="evidence" value="ECO:0007669"/>
    <property type="project" value="InterPro"/>
</dbReference>
<name>T1HTC0_RHOPR</name>
<dbReference type="EMBL" id="ACPB03027192">
    <property type="status" value="NOT_ANNOTATED_CDS"/>
    <property type="molecule type" value="Genomic_DNA"/>
</dbReference>
<dbReference type="AlphaFoldDB" id="T1HTC0"/>
<feature type="domain" description="DNA-dependent protein kinase catalytic subunit CC3" evidence="1">
    <location>
        <begin position="51"/>
        <end position="154"/>
    </location>
</feature>
<dbReference type="GO" id="GO:0006303">
    <property type="term" value="P:double-strand break repair via nonhomologous end joining"/>
    <property type="evidence" value="ECO:0007669"/>
    <property type="project" value="InterPro"/>
</dbReference>
<dbReference type="VEuPathDB" id="VectorBase:RPRC007290"/>
<dbReference type="eggNOG" id="KOG0891">
    <property type="taxonomic scope" value="Eukaryota"/>
</dbReference>
<dbReference type="InterPro" id="IPR012582">
    <property type="entry name" value="DNAPKcs_CC3"/>
</dbReference>
<keyword evidence="3" id="KW-1185">Reference proteome</keyword>
<dbReference type="Proteomes" id="UP000015103">
    <property type="component" value="Unassembled WGS sequence"/>
</dbReference>
<evidence type="ECO:0000313" key="2">
    <source>
        <dbReference type="EnsemblMetazoa" id="RPRC007290-PA"/>
    </source>
</evidence>
<evidence type="ECO:0000313" key="3">
    <source>
        <dbReference type="Proteomes" id="UP000015103"/>
    </source>
</evidence>
<dbReference type="InParanoid" id="T1HTC0"/>
<evidence type="ECO:0000259" key="1">
    <source>
        <dbReference type="Pfam" id="PF08163"/>
    </source>
</evidence>
<reference evidence="2" key="1">
    <citation type="submission" date="2015-05" db="UniProtKB">
        <authorList>
            <consortium name="EnsemblMetazoa"/>
        </authorList>
    </citation>
    <scope>IDENTIFICATION</scope>
</reference>